<dbReference type="RefSeq" id="WP_002461939.1">
    <property type="nucleotide sequence ID" value="NZ_AEUN01000031.1"/>
</dbReference>
<feature type="domain" description="NAD-dependent epimerase/dehydratase" evidence="2">
    <location>
        <begin position="5"/>
        <end position="220"/>
    </location>
</feature>
<evidence type="ECO:0000313" key="5">
    <source>
        <dbReference type="Proteomes" id="UP000005413"/>
    </source>
</evidence>
<dbReference type="PANTHER" id="PTHR11092:SF0">
    <property type="entry name" value="EPIMERASE FAMILY PROTEIN SDR39U1"/>
    <property type="match status" value="1"/>
</dbReference>
<comment type="caution">
    <text evidence="4">The sequence shown here is derived from an EMBL/GenBank/DDBJ whole genome shotgun (WGS) entry which is preliminary data.</text>
</comment>
<evidence type="ECO:0008006" key="6">
    <source>
        <dbReference type="Google" id="ProtNLM"/>
    </source>
</evidence>
<accession>G5JFW2</accession>
<evidence type="ECO:0000259" key="2">
    <source>
        <dbReference type="Pfam" id="PF01370"/>
    </source>
</evidence>
<dbReference type="PANTHER" id="PTHR11092">
    <property type="entry name" value="SUGAR NUCLEOTIDE EPIMERASE RELATED"/>
    <property type="match status" value="1"/>
</dbReference>
<organism evidence="4 5">
    <name type="scientific">Staphylococcus simiae CCM 7213 = CCUG 51256</name>
    <dbReference type="NCBI Taxonomy" id="911238"/>
    <lineage>
        <taxon>Bacteria</taxon>
        <taxon>Bacillati</taxon>
        <taxon>Bacillota</taxon>
        <taxon>Bacilli</taxon>
        <taxon>Bacillales</taxon>
        <taxon>Staphylococcaceae</taxon>
        <taxon>Staphylococcus</taxon>
    </lineage>
</organism>
<dbReference type="Pfam" id="PF08338">
    <property type="entry name" value="DUF1731"/>
    <property type="match status" value="1"/>
</dbReference>
<proteinExistence type="inferred from homology"/>
<dbReference type="InterPro" id="IPR013549">
    <property type="entry name" value="DUF1731"/>
</dbReference>
<dbReference type="OrthoDB" id="9801773at2"/>
<reference evidence="4 5" key="1">
    <citation type="journal article" date="2012" name="BMC Genomics">
        <title>Comparative genomic analysis of the genus Staphylococcus including Staphylococcus aureus and its newly described sister species Staphylococcus simiae.</title>
        <authorList>
            <person name="Suzuki H."/>
            <person name="Lefebure T."/>
            <person name="Pavinski Bitar P."/>
            <person name="Stanhope M.J."/>
        </authorList>
    </citation>
    <scope>NUCLEOTIDE SEQUENCE [LARGE SCALE GENOMIC DNA]</scope>
    <source>
        <strain evidence="4 5">CCM 7213</strain>
    </source>
</reference>
<gene>
    <name evidence="4" type="ORF">SS7213T_01631</name>
</gene>
<dbReference type="NCBIfam" id="TIGR01777">
    <property type="entry name" value="yfcH"/>
    <property type="match status" value="1"/>
</dbReference>
<dbReference type="PATRIC" id="fig|911238.3.peg.304"/>
<dbReference type="Proteomes" id="UP000005413">
    <property type="component" value="Unassembled WGS sequence"/>
</dbReference>
<comment type="similarity">
    <text evidence="1">Belongs to the NAD(P)-dependent epimerase/dehydratase family. SDR39U1 subfamily.</text>
</comment>
<name>G5JFW2_9STAP</name>
<dbReference type="AlphaFoldDB" id="G5JFW2"/>
<dbReference type="InterPro" id="IPR001509">
    <property type="entry name" value="Epimerase_deHydtase"/>
</dbReference>
<dbReference type="InterPro" id="IPR010099">
    <property type="entry name" value="SDR39U1"/>
</dbReference>
<dbReference type="Gene3D" id="3.40.50.720">
    <property type="entry name" value="NAD(P)-binding Rossmann-like Domain"/>
    <property type="match status" value="1"/>
</dbReference>
<dbReference type="EMBL" id="AEUN01000031">
    <property type="protein sequence ID" value="EHJ08910.1"/>
    <property type="molecule type" value="Genomic_DNA"/>
</dbReference>
<protein>
    <recommendedName>
        <fullName evidence="6">TIGR01777 family protein</fullName>
    </recommendedName>
</protein>
<evidence type="ECO:0000256" key="1">
    <source>
        <dbReference type="ARBA" id="ARBA00009353"/>
    </source>
</evidence>
<feature type="domain" description="DUF1731" evidence="3">
    <location>
        <begin position="251"/>
        <end position="297"/>
    </location>
</feature>
<evidence type="ECO:0000313" key="4">
    <source>
        <dbReference type="EMBL" id="EHJ08910.1"/>
    </source>
</evidence>
<evidence type="ECO:0000259" key="3">
    <source>
        <dbReference type="Pfam" id="PF08338"/>
    </source>
</evidence>
<keyword evidence="5" id="KW-1185">Reference proteome</keyword>
<dbReference type="SUPFAM" id="SSF51735">
    <property type="entry name" value="NAD(P)-binding Rossmann-fold domains"/>
    <property type="match status" value="1"/>
</dbReference>
<dbReference type="Pfam" id="PF01370">
    <property type="entry name" value="Epimerase"/>
    <property type="match status" value="1"/>
</dbReference>
<sequence length="300" mass="34342">MKNYLITGGTGLVGSSLINELKKMDCHITILTRHDETSSDAKITYVNWSKPYWQQLVPDNIDIVINLAGATLNKRWTPEYKQTLMLSRIQSTEALFDLFKSREQAPKVLFNASAVGYYPPDLYMTYTELYKTLPFDFLSDIVYQWERFAQQFEQLGTRVVIGRFGMVLSSEGGALKSMKLPYQFYVGGKLGSGRQWYSWIHIDDLTNAILYLISHPNAQGPFNLTSPIPERQNLFGYTLARIMHKPHETWVPGLILRLLLGQMSTVVLDTQKVIPNKLQALGFNFKYNNLKLALEDLIND</sequence>
<dbReference type="InterPro" id="IPR036291">
    <property type="entry name" value="NAD(P)-bd_dom_sf"/>
</dbReference>